<protein>
    <submittedName>
        <fullName evidence="1">DUF2461 domain-containing protein</fullName>
    </submittedName>
</protein>
<evidence type="ECO:0000313" key="2">
    <source>
        <dbReference type="Proteomes" id="UP001155240"/>
    </source>
</evidence>
<dbReference type="PANTHER" id="PTHR36452">
    <property type="entry name" value="CHROMOSOME 12, WHOLE GENOME SHOTGUN SEQUENCE"/>
    <property type="match status" value="1"/>
</dbReference>
<dbReference type="NCBIfam" id="TIGR02453">
    <property type="entry name" value="TIGR02453 family protein"/>
    <property type="match status" value="1"/>
</dbReference>
<sequence length="222" mass="24966">MIDRATYDYFAQLEKNNSKDWFEAHRDAYDAMRENLVDVAQELIAAASDFDPRVRDANPDPARCVSRTHRDMRFTKGNKPPYKTDAFISLNSVGGATSSAGYYFHVERGNTYAGGGVFTTAPPLLDDVRRRISDRYDRWLSLVESDEMTAAFPDGLTAPETLKVAPRGYDPEDPAIEYLRMKGFCANHPLPMSRAQSEDARDEIVAVFRAVRPLVDFINVSA</sequence>
<dbReference type="Pfam" id="PF09365">
    <property type="entry name" value="DUF2461"/>
    <property type="match status" value="1"/>
</dbReference>
<dbReference type="InterPro" id="IPR012808">
    <property type="entry name" value="CHP02453"/>
</dbReference>
<dbReference type="EMBL" id="JAMRYM010000034">
    <property type="protein sequence ID" value="MCM6762674.1"/>
    <property type="molecule type" value="Genomic_DNA"/>
</dbReference>
<accession>A0A9X2IUI8</accession>
<name>A0A9X2IUI8_9MICO</name>
<reference evidence="1" key="1">
    <citation type="submission" date="2022-06" db="EMBL/GenBank/DDBJ databases">
        <title>Whole genome shotgun sequencing (WGS) of Rathayibacter sp. ZW T2_19, isolated from stored onions (Allium cepa).</title>
        <authorList>
            <person name="Stoll D.A."/>
            <person name="Huch M."/>
        </authorList>
    </citation>
    <scope>NUCLEOTIDE SEQUENCE</scope>
    <source>
        <strain evidence="1">ZW T2_19</strain>
    </source>
</reference>
<proteinExistence type="predicted"/>
<gene>
    <name evidence="1" type="ORF">NB037_09630</name>
</gene>
<comment type="caution">
    <text evidence="1">The sequence shown here is derived from an EMBL/GenBank/DDBJ whole genome shotgun (WGS) entry which is preliminary data.</text>
</comment>
<organism evidence="1 2">
    <name type="scientific">Rathayibacter rubneri</name>
    <dbReference type="NCBI Taxonomy" id="2950106"/>
    <lineage>
        <taxon>Bacteria</taxon>
        <taxon>Bacillati</taxon>
        <taxon>Actinomycetota</taxon>
        <taxon>Actinomycetes</taxon>
        <taxon>Micrococcales</taxon>
        <taxon>Microbacteriaceae</taxon>
        <taxon>Rathayibacter</taxon>
    </lineage>
</organism>
<dbReference type="PANTHER" id="PTHR36452:SF1">
    <property type="entry name" value="DUF2461 DOMAIN-CONTAINING PROTEIN"/>
    <property type="match status" value="1"/>
</dbReference>
<dbReference type="Proteomes" id="UP001155240">
    <property type="component" value="Unassembled WGS sequence"/>
</dbReference>
<dbReference type="InterPro" id="IPR015996">
    <property type="entry name" value="UCP028451"/>
</dbReference>
<dbReference type="PIRSF" id="PIRSF028451">
    <property type="entry name" value="UCP028451"/>
    <property type="match status" value="1"/>
</dbReference>
<dbReference type="AlphaFoldDB" id="A0A9X2IUI8"/>
<dbReference type="RefSeq" id="WP_251945439.1">
    <property type="nucleotide sequence ID" value="NZ_JAMRYM010000034.1"/>
</dbReference>
<keyword evidence="2" id="KW-1185">Reference proteome</keyword>
<evidence type="ECO:0000313" key="1">
    <source>
        <dbReference type="EMBL" id="MCM6762674.1"/>
    </source>
</evidence>